<protein>
    <submittedName>
        <fullName evidence="1">Uncharacterized protein</fullName>
    </submittedName>
</protein>
<dbReference type="AlphaFoldDB" id="A0A382CPB2"/>
<feature type="non-terminal residue" evidence="1">
    <location>
        <position position="37"/>
    </location>
</feature>
<evidence type="ECO:0000313" key="1">
    <source>
        <dbReference type="EMBL" id="SVB27127.1"/>
    </source>
</evidence>
<sequence length="37" mass="3930">MSLDLDCFGCHPLVGGLVFPKDECVGDTLIHAGRIIS</sequence>
<reference evidence="1" key="1">
    <citation type="submission" date="2018-05" db="EMBL/GenBank/DDBJ databases">
        <authorList>
            <person name="Lanie J.A."/>
            <person name="Ng W.-L."/>
            <person name="Kazmierczak K.M."/>
            <person name="Andrzejewski T.M."/>
            <person name="Davidsen T.M."/>
            <person name="Wayne K.J."/>
            <person name="Tettelin H."/>
            <person name="Glass J.I."/>
            <person name="Rusch D."/>
            <person name="Podicherti R."/>
            <person name="Tsui H.-C.T."/>
            <person name="Winkler M.E."/>
        </authorList>
    </citation>
    <scope>NUCLEOTIDE SEQUENCE</scope>
</reference>
<name>A0A382CPB2_9ZZZZ</name>
<proteinExistence type="predicted"/>
<organism evidence="1">
    <name type="scientific">marine metagenome</name>
    <dbReference type="NCBI Taxonomy" id="408172"/>
    <lineage>
        <taxon>unclassified sequences</taxon>
        <taxon>metagenomes</taxon>
        <taxon>ecological metagenomes</taxon>
    </lineage>
</organism>
<gene>
    <name evidence="1" type="ORF">METZ01_LOCUS179981</name>
</gene>
<dbReference type="EMBL" id="UINC01035160">
    <property type="protein sequence ID" value="SVB27127.1"/>
    <property type="molecule type" value="Genomic_DNA"/>
</dbReference>
<accession>A0A382CPB2</accession>